<dbReference type="PANTHER" id="PTHR30560:SF5">
    <property type="entry name" value="OS09G0515400 PROTEIN"/>
    <property type="match status" value="1"/>
</dbReference>
<comment type="caution">
    <text evidence="9">The sequence shown here is derived from an EMBL/GenBank/DDBJ whole genome shotgun (WGS) entry which is preliminary data.</text>
</comment>
<dbReference type="OrthoDB" id="1881930at2759"/>
<evidence type="ECO:0000256" key="2">
    <source>
        <dbReference type="ARBA" id="ARBA00005464"/>
    </source>
</evidence>
<feature type="domain" description="Trigger factor ribosome-binding bacterial" evidence="8">
    <location>
        <begin position="86"/>
        <end position="202"/>
    </location>
</feature>
<dbReference type="InterPro" id="IPR036611">
    <property type="entry name" value="Trigger_fac_ribosome-bd_sf"/>
</dbReference>
<protein>
    <recommendedName>
        <fullName evidence="3">peptidylprolyl isomerase</fullName>
        <ecNumber evidence="3">5.2.1.8</ecNumber>
    </recommendedName>
</protein>
<evidence type="ECO:0000259" key="8">
    <source>
        <dbReference type="Pfam" id="PF05697"/>
    </source>
</evidence>
<keyword evidence="10" id="KW-1185">Reference proteome</keyword>
<evidence type="ECO:0000256" key="7">
    <source>
        <dbReference type="ARBA" id="ARBA00024849"/>
    </source>
</evidence>
<dbReference type="GO" id="GO:0051083">
    <property type="term" value="P:'de novo' cotranslational protein folding"/>
    <property type="evidence" value="ECO:0007669"/>
    <property type="project" value="TreeGrafter"/>
</dbReference>
<dbReference type="EMBL" id="JAGYWB010000009">
    <property type="protein sequence ID" value="KAI0510659.1"/>
    <property type="molecule type" value="Genomic_DNA"/>
</dbReference>
<dbReference type="GO" id="GO:0003755">
    <property type="term" value="F:peptidyl-prolyl cis-trans isomerase activity"/>
    <property type="evidence" value="ECO:0007669"/>
    <property type="project" value="UniProtKB-KW"/>
</dbReference>
<dbReference type="FunFam" id="3.30.70.1050:FF:000004">
    <property type="entry name" value="Trigger factor"/>
    <property type="match status" value="1"/>
</dbReference>
<name>A0A8T3BC61_DENNO</name>
<keyword evidence="6" id="KW-0413">Isomerase</keyword>
<dbReference type="Pfam" id="PF05697">
    <property type="entry name" value="Trigger_N"/>
    <property type="match status" value="1"/>
</dbReference>
<evidence type="ECO:0000256" key="3">
    <source>
        <dbReference type="ARBA" id="ARBA00013194"/>
    </source>
</evidence>
<comment type="catalytic activity">
    <reaction evidence="1">
        <text>[protein]-peptidylproline (omega=180) = [protein]-peptidylproline (omega=0)</text>
        <dbReference type="Rhea" id="RHEA:16237"/>
        <dbReference type="Rhea" id="RHEA-COMP:10747"/>
        <dbReference type="Rhea" id="RHEA-COMP:10748"/>
        <dbReference type="ChEBI" id="CHEBI:83833"/>
        <dbReference type="ChEBI" id="CHEBI:83834"/>
        <dbReference type="EC" id="5.2.1.8"/>
    </reaction>
</comment>
<reference evidence="9" key="1">
    <citation type="journal article" date="2022" name="Front. Genet.">
        <title>Chromosome-Scale Assembly of the Dendrobium nobile Genome Provides Insights Into the Molecular Mechanism of the Biosynthesis of the Medicinal Active Ingredient of Dendrobium.</title>
        <authorList>
            <person name="Xu Q."/>
            <person name="Niu S.-C."/>
            <person name="Li K.-L."/>
            <person name="Zheng P.-J."/>
            <person name="Zhang X.-J."/>
            <person name="Jia Y."/>
            <person name="Liu Y."/>
            <person name="Niu Y.-X."/>
            <person name="Yu L.-H."/>
            <person name="Chen D.-F."/>
            <person name="Zhang G.-Q."/>
        </authorList>
    </citation>
    <scope>NUCLEOTIDE SEQUENCE</scope>
    <source>
        <tissue evidence="9">Leaf</tissue>
    </source>
</reference>
<proteinExistence type="inferred from homology"/>
<keyword evidence="5" id="KW-0143">Chaperone</keyword>
<dbReference type="InterPro" id="IPR005215">
    <property type="entry name" value="Trig_fac"/>
</dbReference>
<dbReference type="Gene3D" id="3.30.70.1050">
    <property type="entry name" value="Trigger factor ribosome-binding domain"/>
    <property type="match status" value="1"/>
</dbReference>
<dbReference type="GO" id="GO:0043335">
    <property type="term" value="P:protein unfolding"/>
    <property type="evidence" value="ECO:0007669"/>
    <property type="project" value="TreeGrafter"/>
</dbReference>
<evidence type="ECO:0000256" key="4">
    <source>
        <dbReference type="ARBA" id="ARBA00023110"/>
    </source>
</evidence>
<sequence length="209" mass="23326">MINAKSPFGGLNPQITVPRLKHSILARVPSQQRNFSDGRLKSDSKRTATSARHRIFTPFATVYSGIQSLNLSTTNFKDFRVSTDVGEERKIKVRVDVSGARTQEIFDDVFSKLVDDAQPIPGFRRVKGGKTPDIPKDVLLQIIGVSKVMKETILKVINTTVTEYVSKEGLNVTRELRVEQSFDEIEAAFIPGEEFSFEAVIGLPQTSKR</sequence>
<dbReference type="GO" id="GO:0044183">
    <property type="term" value="F:protein folding chaperone"/>
    <property type="evidence" value="ECO:0007669"/>
    <property type="project" value="TreeGrafter"/>
</dbReference>
<dbReference type="PANTHER" id="PTHR30560">
    <property type="entry name" value="TRIGGER FACTOR CHAPERONE AND PEPTIDYL-PROLYL CIS/TRANS ISOMERASE"/>
    <property type="match status" value="1"/>
</dbReference>
<gene>
    <name evidence="9" type="ORF">KFK09_011267</name>
</gene>
<dbReference type="GO" id="GO:0015031">
    <property type="term" value="P:protein transport"/>
    <property type="evidence" value="ECO:0007669"/>
    <property type="project" value="InterPro"/>
</dbReference>
<dbReference type="SUPFAM" id="SSF102735">
    <property type="entry name" value="Trigger factor ribosome-binding domain"/>
    <property type="match status" value="1"/>
</dbReference>
<comment type="similarity">
    <text evidence="2">Belongs to the FKBP-type PPIase family. Tig subfamily.</text>
</comment>
<evidence type="ECO:0000313" key="10">
    <source>
        <dbReference type="Proteomes" id="UP000829196"/>
    </source>
</evidence>
<evidence type="ECO:0000256" key="5">
    <source>
        <dbReference type="ARBA" id="ARBA00023186"/>
    </source>
</evidence>
<accession>A0A8T3BC61</accession>
<keyword evidence="4" id="KW-0697">Rotamase</keyword>
<organism evidence="9 10">
    <name type="scientific">Dendrobium nobile</name>
    <name type="common">Orchid</name>
    <dbReference type="NCBI Taxonomy" id="94219"/>
    <lineage>
        <taxon>Eukaryota</taxon>
        <taxon>Viridiplantae</taxon>
        <taxon>Streptophyta</taxon>
        <taxon>Embryophyta</taxon>
        <taxon>Tracheophyta</taxon>
        <taxon>Spermatophyta</taxon>
        <taxon>Magnoliopsida</taxon>
        <taxon>Liliopsida</taxon>
        <taxon>Asparagales</taxon>
        <taxon>Orchidaceae</taxon>
        <taxon>Epidendroideae</taxon>
        <taxon>Malaxideae</taxon>
        <taxon>Dendrobiinae</taxon>
        <taxon>Dendrobium</taxon>
    </lineage>
</organism>
<dbReference type="Proteomes" id="UP000829196">
    <property type="component" value="Unassembled WGS sequence"/>
</dbReference>
<dbReference type="SMR" id="A0A8T3BC61"/>
<evidence type="ECO:0000256" key="6">
    <source>
        <dbReference type="ARBA" id="ARBA00023235"/>
    </source>
</evidence>
<evidence type="ECO:0000256" key="1">
    <source>
        <dbReference type="ARBA" id="ARBA00000971"/>
    </source>
</evidence>
<evidence type="ECO:0000313" key="9">
    <source>
        <dbReference type="EMBL" id="KAI0510659.1"/>
    </source>
</evidence>
<dbReference type="AlphaFoldDB" id="A0A8T3BC61"/>
<dbReference type="EC" id="5.2.1.8" evidence="3"/>
<dbReference type="GO" id="GO:0043022">
    <property type="term" value="F:ribosome binding"/>
    <property type="evidence" value="ECO:0007669"/>
    <property type="project" value="TreeGrafter"/>
</dbReference>
<dbReference type="InterPro" id="IPR008881">
    <property type="entry name" value="Trigger_fac_ribosome-bd_bac"/>
</dbReference>
<comment type="function">
    <text evidence="7">Involved in protein export. Acts as a chaperone by maintaining the newly synthesized protein in an open conformation. Functions as a peptidyl-prolyl cis-trans isomerase.</text>
</comment>